<accession>A0ABW3BIE4</accession>
<feature type="region of interest" description="Disordered" evidence="8">
    <location>
        <begin position="125"/>
        <end position="149"/>
    </location>
</feature>
<dbReference type="InterPro" id="IPR048631">
    <property type="entry name" value="SecD_1st"/>
</dbReference>
<sequence>MSTQSGAGTRWLRGLLSLAIVIGAFGAAWFIPPKLGLDLSGGTQIVLETQDGRAGTEANAENTDQVIQVLRERIDSLGVSEATMSRSGENRIIVELPGVQDPTEAAEILGQTAQLTFHPVVGIAPQQGGGVQAPPGGGGGDSANAPADE</sequence>
<evidence type="ECO:0000256" key="2">
    <source>
        <dbReference type="ARBA" id="ARBA00022475"/>
    </source>
</evidence>
<keyword evidence="2" id="KW-1003">Cell membrane</keyword>
<keyword evidence="5 9" id="KW-1133">Transmembrane helix</keyword>
<dbReference type="InterPro" id="IPR022646">
    <property type="entry name" value="SecD/SecF_CS"/>
</dbReference>
<feature type="domain" description="Protein translocase subunit SecDF P1" evidence="10">
    <location>
        <begin position="64"/>
        <end position="120"/>
    </location>
</feature>
<dbReference type="PANTHER" id="PTHR30081">
    <property type="entry name" value="PROTEIN-EXPORT MEMBRANE PROTEIN SEC"/>
    <property type="match status" value="1"/>
</dbReference>
<proteinExistence type="predicted"/>
<evidence type="ECO:0000313" key="12">
    <source>
        <dbReference type="Proteomes" id="UP001596956"/>
    </source>
</evidence>
<evidence type="ECO:0000256" key="5">
    <source>
        <dbReference type="ARBA" id="ARBA00022989"/>
    </source>
</evidence>
<comment type="caution">
    <text evidence="11">The sequence shown here is derived from an EMBL/GenBank/DDBJ whole genome shotgun (WGS) entry which is preliminary data.</text>
</comment>
<reference evidence="12" key="1">
    <citation type="journal article" date="2019" name="Int. J. Syst. Evol. Microbiol.">
        <title>The Global Catalogue of Microorganisms (GCM) 10K type strain sequencing project: providing services to taxonomists for standard genome sequencing and annotation.</title>
        <authorList>
            <consortium name="The Broad Institute Genomics Platform"/>
            <consortium name="The Broad Institute Genome Sequencing Center for Infectious Disease"/>
            <person name="Wu L."/>
            <person name="Ma J."/>
        </authorList>
    </citation>
    <scope>NUCLEOTIDE SEQUENCE [LARGE SCALE GENOMIC DNA]</scope>
    <source>
        <strain evidence="12">CCUG 63369</strain>
    </source>
</reference>
<evidence type="ECO:0000256" key="9">
    <source>
        <dbReference type="SAM" id="Phobius"/>
    </source>
</evidence>
<evidence type="ECO:0000256" key="8">
    <source>
        <dbReference type="SAM" id="MobiDB-lite"/>
    </source>
</evidence>
<feature type="transmembrane region" description="Helical" evidence="9">
    <location>
        <begin position="12"/>
        <end position="31"/>
    </location>
</feature>
<dbReference type="PANTHER" id="PTHR30081:SF1">
    <property type="entry name" value="PROTEIN TRANSLOCASE SUBUNIT SECD"/>
    <property type="match status" value="1"/>
</dbReference>
<feature type="non-terminal residue" evidence="11">
    <location>
        <position position="149"/>
    </location>
</feature>
<keyword evidence="6" id="KW-0811">Translocation</keyword>
<dbReference type="Proteomes" id="UP001596956">
    <property type="component" value="Unassembled WGS sequence"/>
</dbReference>
<evidence type="ECO:0000256" key="4">
    <source>
        <dbReference type="ARBA" id="ARBA00022927"/>
    </source>
</evidence>
<evidence type="ECO:0000259" key="10">
    <source>
        <dbReference type="Pfam" id="PF21760"/>
    </source>
</evidence>
<evidence type="ECO:0000256" key="6">
    <source>
        <dbReference type="ARBA" id="ARBA00023010"/>
    </source>
</evidence>
<keyword evidence="4" id="KW-0653">Protein transport</keyword>
<dbReference type="EMBL" id="JBHTHR010000605">
    <property type="protein sequence ID" value="MFD0802805.1"/>
    <property type="molecule type" value="Genomic_DNA"/>
</dbReference>
<keyword evidence="3 9" id="KW-0812">Transmembrane</keyword>
<dbReference type="InterPro" id="IPR022813">
    <property type="entry name" value="SecD/SecF_arch_bac"/>
</dbReference>
<keyword evidence="7 9" id="KW-0472">Membrane</keyword>
<evidence type="ECO:0000256" key="1">
    <source>
        <dbReference type="ARBA" id="ARBA00022448"/>
    </source>
</evidence>
<evidence type="ECO:0000256" key="7">
    <source>
        <dbReference type="ARBA" id="ARBA00023136"/>
    </source>
</evidence>
<protein>
    <submittedName>
        <fullName evidence="11">Protein translocase subunit SecDF</fullName>
    </submittedName>
</protein>
<evidence type="ECO:0000256" key="3">
    <source>
        <dbReference type="ARBA" id="ARBA00022692"/>
    </source>
</evidence>
<dbReference type="Pfam" id="PF07549">
    <property type="entry name" value="Sec_GG"/>
    <property type="match status" value="1"/>
</dbReference>
<dbReference type="Gene3D" id="3.30.70.3220">
    <property type="match status" value="1"/>
</dbReference>
<evidence type="ECO:0000313" key="11">
    <source>
        <dbReference type="EMBL" id="MFD0802805.1"/>
    </source>
</evidence>
<feature type="compositionally biased region" description="Gly residues" evidence="8">
    <location>
        <begin position="127"/>
        <end position="141"/>
    </location>
</feature>
<name>A0ABW3BIE4_9ACTN</name>
<dbReference type="Pfam" id="PF21760">
    <property type="entry name" value="SecD_1st"/>
    <property type="match status" value="1"/>
</dbReference>
<keyword evidence="1" id="KW-0813">Transport</keyword>
<keyword evidence="12" id="KW-1185">Reference proteome</keyword>
<organism evidence="11 12">
    <name type="scientific">Streptomonospora algeriensis</name>
    <dbReference type="NCBI Taxonomy" id="995084"/>
    <lineage>
        <taxon>Bacteria</taxon>
        <taxon>Bacillati</taxon>
        <taxon>Actinomycetota</taxon>
        <taxon>Actinomycetes</taxon>
        <taxon>Streptosporangiales</taxon>
        <taxon>Nocardiopsidaceae</taxon>
        <taxon>Streptomonospora</taxon>
    </lineage>
</organism>
<gene>
    <name evidence="11" type="ORF">ACFQZU_15960</name>
</gene>